<dbReference type="Pfam" id="PF07045">
    <property type="entry name" value="DUF1330"/>
    <property type="match status" value="1"/>
</dbReference>
<organism evidence="2">
    <name type="scientific">Microbacterium sp. A8/3-1</name>
    <dbReference type="NCBI Taxonomy" id="3160749"/>
    <lineage>
        <taxon>Bacteria</taxon>
        <taxon>Bacillati</taxon>
        <taxon>Actinomycetota</taxon>
        <taxon>Actinomycetes</taxon>
        <taxon>Micrococcales</taxon>
        <taxon>Microbacteriaceae</taxon>
        <taxon>Microbacterium</taxon>
    </lineage>
</organism>
<dbReference type="AlphaFoldDB" id="A0AAU7VT09"/>
<dbReference type="PANTHER" id="PTHR41521:SF4">
    <property type="entry name" value="BLR0684 PROTEIN"/>
    <property type="match status" value="1"/>
</dbReference>
<dbReference type="RefSeq" id="WP_350350725.1">
    <property type="nucleotide sequence ID" value="NZ_CP158357.1"/>
</dbReference>
<dbReference type="PANTHER" id="PTHR41521">
    <property type="match status" value="1"/>
</dbReference>
<evidence type="ECO:0000313" key="2">
    <source>
        <dbReference type="EMBL" id="XBX77212.1"/>
    </source>
</evidence>
<reference evidence="2" key="1">
    <citation type="submission" date="2024-06" db="EMBL/GenBank/DDBJ databases">
        <title>Draft genome sequence of Microbacterium sp. strain A8/3-1, isolated from Oxytropis tragacanthoides Fisch. ex DC. Root nodules in the Altai region of Russia.</title>
        <authorList>
            <person name="Sazanova A."/>
            <person name="Guro P."/>
            <person name="Kuznetsova I."/>
            <person name="Belimov A."/>
            <person name="Safronova V."/>
        </authorList>
    </citation>
    <scope>NUCLEOTIDE SEQUENCE</scope>
    <source>
        <strain evidence="2">A8/3-1</strain>
    </source>
</reference>
<dbReference type="InterPro" id="IPR010753">
    <property type="entry name" value="DUF1330"/>
</dbReference>
<name>A0AAU7VT09_9MICO</name>
<dbReference type="InterPro" id="IPR011008">
    <property type="entry name" value="Dimeric_a/b-barrel"/>
</dbReference>
<feature type="domain" description="DUF1330" evidence="1">
    <location>
        <begin position="3"/>
        <end position="94"/>
    </location>
</feature>
<gene>
    <name evidence="2" type="ORF">ABS642_15000</name>
</gene>
<protein>
    <submittedName>
        <fullName evidence="2">DUF1330 domain-containing protein</fullName>
    </submittedName>
</protein>
<sequence>MPVYWVNTFTSIRDPERLRLYVDLAGPAMLAGGGRFIARGEPLAVLEGESALRTTIIEFPDLEAAVAAYHSDAYQQALHTLGDAATREIRVIDAAPPAE</sequence>
<evidence type="ECO:0000259" key="1">
    <source>
        <dbReference type="Pfam" id="PF07045"/>
    </source>
</evidence>
<dbReference type="SUPFAM" id="SSF54909">
    <property type="entry name" value="Dimeric alpha+beta barrel"/>
    <property type="match status" value="1"/>
</dbReference>
<accession>A0AAU7VT09</accession>
<dbReference type="Gene3D" id="3.30.70.100">
    <property type="match status" value="1"/>
</dbReference>
<proteinExistence type="predicted"/>
<dbReference type="EMBL" id="CP158357">
    <property type="protein sequence ID" value="XBX77212.1"/>
    <property type="molecule type" value="Genomic_DNA"/>
</dbReference>